<comment type="similarity">
    <text evidence="1">Belongs to the TonB-dependent receptor family.</text>
</comment>
<comment type="caution">
    <text evidence="3">The sequence shown here is derived from an EMBL/GenBank/DDBJ whole genome shotgun (WGS) entry which is preliminary data.</text>
</comment>
<dbReference type="PROSITE" id="PS52016">
    <property type="entry name" value="TONB_DEPENDENT_REC_3"/>
    <property type="match status" value="1"/>
</dbReference>
<keyword evidence="1" id="KW-0998">Cell outer membrane</keyword>
<keyword evidence="1" id="KW-1134">Transmembrane beta strand</keyword>
<dbReference type="STRING" id="742766.HMPREF9455_03993"/>
<dbReference type="InterPro" id="IPR023996">
    <property type="entry name" value="TonB-dep_OMP_SusC/RagA"/>
</dbReference>
<evidence type="ECO:0000313" key="4">
    <source>
        <dbReference type="Proteomes" id="UP000004913"/>
    </source>
</evidence>
<dbReference type="Gene3D" id="2.60.40.1120">
    <property type="entry name" value="Carboxypeptidase-like, regulatory domain"/>
    <property type="match status" value="1"/>
</dbReference>
<keyword evidence="1" id="KW-0812">Transmembrane</keyword>
<dbReference type="NCBIfam" id="TIGR04057">
    <property type="entry name" value="SusC_RagA_signa"/>
    <property type="match status" value="1"/>
</dbReference>
<dbReference type="EMBL" id="ADLV01000055">
    <property type="protein sequence ID" value="EGJ99624.1"/>
    <property type="molecule type" value="Genomic_DNA"/>
</dbReference>
<comment type="subcellular location">
    <subcellularLocation>
        <location evidence="1">Cell outer membrane</location>
        <topology evidence="1">Multi-pass membrane protein</topology>
    </subcellularLocation>
</comment>
<dbReference type="OrthoDB" id="9768177at2"/>
<dbReference type="InterPro" id="IPR023997">
    <property type="entry name" value="TonB-dep_OMP_SusC/RagA_CS"/>
</dbReference>
<dbReference type="eggNOG" id="COG1629">
    <property type="taxonomic scope" value="Bacteria"/>
</dbReference>
<keyword evidence="1" id="KW-0472">Membrane</keyword>
<dbReference type="InterPro" id="IPR037066">
    <property type="entry name" value="Plug_dom_sf"/>
</dbReference>
<dbReference type="NCBIfam" id="TIGR04056">
    <property type="entry name" value="OMP_RagA_SusC"/>
    <property type="match status" value="1"/>
</dbReference>
<dbReference type="InterPro" id="IPR039426">
    <property type="entry name" value="TonB-dep_rcpt-like"/>
</dbReference>
<dbReference type="Pfam" id="PF07715">
    <property type="entry name" value="Plug"/>
    <property type="match status" value="1"/>
</dbReference>
<name>F5J3S6_9BACT</name>
<organism evidence="3 4">
    <name type="scientific">Dysgonomonas gadei ATCC BAA-286</name>
    <dbReference type="NCBI Taxonomy" id="742766"/>
    <lineage>
        <taxon>Bacteria</taxon>
        <taxon>Pseudomonadati</taxon>
        <taxon>Bacteroidota</taxon>
        <taxon>Bacteroidia</taxon>
        <taxon>Bacteroidales</taxon>
        <taxon>Dysgonomonadaceae</taxon>
        <taxon>Dysgonomonas</taxon>
    </lineage>
</organism>
<dbReference type="InterPro" id="IPR008969">
    <property type="entry name" value="CarboxyPept-like_regulatory"/>
</dbReference>
<dbReference type="GO" id="GO:0009279">
    <property type="term" value="C:cell outer membrane"/>
    <property type="evidence" value="ECO:0007669"/>
    <property type="project" value="UniProtKB-SubCell"/>
</dbReference>
<dbReference type="InterPro" id="IPR012910">
    <property type="entry name" value="Plug_dom"/>
</dbReference>
<dbReference type="HOGENOM" id="CLU_004317_1_1_10"/>
<proteinExistence type="inferred from homology"/>
<keyword evidence="1" id="KW-0813">Transport</keyword>
<sequence>MELTTKPGRLSLRSKPRFLRGCVYRDSLYVLLIMSAFLFGGFSQVAANTAESLNISQDIKKVTGTITDTSGEPIIGASVTVKSTSKGAISDMDGKFTVEASASDILVITYISFHTQEIKVGNQTDFTIVLLENVTMLDDVIAIGYGTTSARRTVSALGTLKTDKIDELPYTSTAASLQGRIAGVIVQQSGGEPGGTAPTISIRGGGTPLYVIDGIIRGSDDFNSLTSSDIESMSILKDASATAVYGAQAGNGIVLITTKRGASGLNIEYTGGVDFSKPTTVADRVGALDYVLAANAAARYDGQGEYALYSQSEVDAIGNGTSKIYGNNDWYKEATRSLAPQHRHTVTISGKSNTVRHFTSLGIMDQKSIYKESHNNHYQRYNIRSNVSSTFDKYGLEVGVNLDGTYAKRTPNPYGQEDIWRNLMGYNKAIDRIYNDDGTYTAMDVHPIVYLDKASGYTNQYNNTANVQAYLDWNVPWVKGLKAKLTGNYNYTSYDRKYFKSRAPQYSDGTLVGDDKPKELEMNRSWTRGNTLEFGLNYTKEIGLHFLEAQGVYSYYDEYNEWFDASRTGFISNDFDQLSSGDASTKDNAGGAAERTRIGYVGRLRYSFKNRYFLEGNFRYDGSDNFAKNKRWGFFPSGAAAWAISEESFMKPLAEKNIINFAKARVSYGQVGLEDGVKRFGYIPVYSYNAQASVIGGKFVPGFSEGDLVSPEVLSWYTKDVFDIGIDLAFLNNTLSASFDYYYYKTKGYLISPQNRYSTTLGKALPQVKSNSVHRRAGYEASLRYKNKYRDFNYEVGFQFTSYNELWEVKEDEALTDLMDPRKRITHRKNVYGSSYYMNEGLYQDYESILNSPRMLSATELKKGDLAYRDVNGDGKIDSNDQIKLGKPFFPSFDFGMDFNLDYKGFFLYGLFQGTGKRYTELTLLLKGGNIVNSNYAYQMDSWTPDNPSARFPRSSALQSTNSGNNTVNSDFWLINAQYFRLKSLQFGYDFKKLLFKDNTKISKFKLSLMGTNIFTISDAMDYFDPESYNYGEGYPVQKTYSIVLNIGI</sequence>
<evidence type="ECO:0000313" key="3">
    <source>
        <dbReference type="EMBL" id="EGJ99624.1"/>
    </source>
</evidence>
<dbReference type="Pfam" id="PF13715">
    <property type="entry name" value="CarbopepD_reg_2"/>
    <property type="match status" value="1"/>
</dbReference>
<protein>
    <recommendedName>
        <fullName evidence="2">TonB-dependent receptor plug domain-containing protein</fullName>
    </recommendedName>
</protein>
<dbReference type="SUPFAM" id="SSF49464">
    <property type="entry name" value="Carboxypeptidase regulatory domain-like"/>
    <property type="match status" value="1"/>
</dbReference>
<dbReference type="SUPFAM" id="SSF56935">
    <property type="entry name" value="Porins"/>
    <property type="match status" value="1"/>
</dbReference>
<reference evidence="3 4" key="1">
    <citation type="submission" date="2011-04" db="EMBL/GenBank/DDBJ databases">
        <title>The Genome Sequence of Dysgonomonas gadei ATCC BAA-286.</title>
        <authorList>
            <consortium name="The Broad Institute Genome Sequencing Platform"/>
            <person name="Earl A."/>
            <person name="Ward D."/>
            <person name="Feldgarden M."/>
            <person name="Gevers D."/>
            <person name="Pudlo N."/>
            <person name="Martens E."/>
            <person name="Allen-Vercoe E."/>
            <person name="Young S.K."/>
            <person name="Zeng Q."/>
            <person name="Gargeya S."/>
            <person name="Fitzgerald M."/>
            <person name="Haas B."/>
            <person name="Abouelleil A."/>
            <person name="Alvarado L."/>
            <person name="Arachchi H.M."/>
            <person name="Berlin A."/>
            <person name="Brown A."/>
            <person name="Chapman S.B."/>
            <person name="Chen Z."/>
            <person name="Dunbar C."/>
            <person name="Freedman E."/>
            <person name="Gearin G."/>
            <person name="Gellesch M."/>
            <person name="Goldberg J."/>
            <person name="Griggs A."/>
            <person name="Gujja S."/>
            <person name="Heiman D."/>
            <person name="Howarth C."/>
            <person name="Larson L."/>
            <person name="Lui A."/>
            <person name="MacDonald P.J.P."/>
            <person name="Mehta T."/>
            <person name="Montmayeur A."/>
            <person name="Murphy C."/>
            <person name="Neiman D."/>
            <person name="Pearson M."/>
            <person name="Priest M."/>
            <person name="Roberts A."/>
            <person name="Saif S."/>
            <person name="Shea T."/>
            <person name="Shenoy N."/>
            <person name="Sisk P."/>
            <person name="Stolte C."/>
            <person name="Sykes S."/>
            <person name="Yandava C."/>
            <person name="Wortman J."/>
            <person name="Nusbaum C."/>
            <person name="Birren B."/>
        </authorList>
    </citation>
    <scope>NUCLEOTIDE SEQUENCE [LARGE SCALE GENOMIC DNA]</scope>
    <source>
        <strain evidence="3 4">ATCC BAA-286</strain>
    </source>
</reference>
<dbReference type="FunFam" id="2.60.40.1120:FF:000003">
    <property type="entry name" value="Outer membrane protein Omp121"/>
    <property type="match status" value="1"/>
</dbReference>
<evidence type="ECO:0000256" key="1">
    <source>
        <dbReference type="PROSITE-ProRule" id="PRU01360"/>
    </source>
</evidence>
<gene>
    <name evidence="3" type="ORF">HMPREF9455_03993</name>
</gene>
<dbReference type="Proteomes" id="UP000004913">
    <property type="component" value="Unassembled WGS sequence"/>
</dbReference>
<accession>F5J3S6</accession>
<evidence type="ECO:0000259" key="2">
    <source>
        <dbReference type="Pfam" id="PF07715"/>
    </source>
</evidence>
<dbReference type="AlphaFoldDB" id="F5J3S6"/>
<feature type="domain" description="TonB-dependent receptor plug" evidence="2">
    <location>
        <begin position="151"/>
        <end position="253"/>
    </location>
</feature>
<keyword evidence="4" id="KW-1185">Reference proteome</keyword>
<dbReference type="Gene3D" id="2.170.130.10">
    <property type="entry name" value="TonB-dependent receptor, plug domain"/>
    <property type="match status" value="1"/>
</dbReference>